<dbReference type="SUPFAM" id="SSF88723">
    <property type="entry name" value="PIN domain-like"/>
    <property type="match status" value="1"/>
</dbReference>
<dbReference type="InterPro" id="IPR029060">
    <property type="entry name" value="PIN-like_dom_sf"/>
</dbReference>
<reference evidence="2 3" key="1">
    <citation type="submission" date="2017-09" db="EMBL/GenBank/DDBJ databases">
        <title>Depth-based differentiation of microbial function through sediment-hosted aquifers and enrichment of novel symbionts in the deep terrestrial subsurface.</title>
        <authorList>
            <person name="Probst A.J."/>
            <person name="Ladd B."/>
            <person name="Jarett J.K."/>
            <person name="Geller-Mcgrath D.E."/>
            <person name="Sieber C.M."/>
            <person name="Emerson J.B."/>
            <person name="Anantharaman K."/>
            <person name="Thomas B.C."/>
            <person name="Malmstrom R."/>
            <person name="Stieglmeier M."/>
            <person name="Klingl A."/>
            <person name="Woyke T."/>
            <person name="Ryan C.M."/>
            <person name="Banfield J.F."/>
        </authorList>
    </citation>
    <scope>NUCLEOTIDE SEQUENCE [LARGE SCALE GENOMIC DNA]</scope>
    <source>
        <strain evidence="2">CG08_land_8_20_14_0_20_45_16</strain>
    </source>
</reference>
<dbReference type="EMBL" id="PEYM01000004">
    <property type="protein sequence ID" value="PIS31695.1"/>
    <property type="molecule type" value="Genomic_DNA"/>
</dbReference>
<name>A0A2H0Y3W4_UNCSA</name>
<evidence type="ECO:0000259" key="1">
    <source>
        <dbReference type="Pfam" id="PF01850"/>
    </source>
</evidence>
<dbReference type="AlphaFoldDB" id="A0A2H0Y3W4"/>
<feature type="domain" description="PIN" evidence="1">
    <location>
        <begin position="9"/>
        <end position="132"/>
    </location>
</feature>
<protein>
    <submittedName>
        <fullName evidence="2">PIN domain nuclease</fullName>
    </submittedName>
</protein>
<gene>
    <name evidence="2" type="ORF">COT42_00275</name>
</gene>
<dbReference type="Gene3D" id="3.40.50.1010">
    <property type="entry name" value="5'-nuclease"/>
    <property type="match status" value="1"/>
</dbReference>
<accession>A0A2H0Y3W4</accession>
<evidence type="ECO:0000313" key="3">
    <source>
        <dbReference type="Proteomes" id="UP000231343"/>
    </source>
</evidence>
<organism evidence="2 3">
    <name type="scientific">Candidatus Saganbacteria bacterium CG08_land_8_20_14_0_20_45_16</name>
    <dbReference type="NCBI Taxonomy" id="2014293"/>
    <lineage>
        <taxon>Bacteria</taxon>
        <taxon>Bacillati</taxon>
        <taxon>Saganbacteria</taxon>
    </lineage>
</organism>
<dbReference type="Pfam" id="PF01850">
    <property type="entry name" value="PIN"/>
    <property type="match status" value="1"/>
</dbReference>
<proteinExistence type="predicted"/>
<evidence type="ECO:0000313" key="2">
    <source>
        <dbReference type="EMBL" id="PIS31695.1"/>
    </source>
</evidence>
<comment type="caution">
    <text evidence="2">The sequence shown here is derived from an EMBL/GenBank/DDBJ whole genome shotgun (WGS) entry which is preliminary data.</text>
</comment>
<dbReference type="Proteomes" id="UP000231343">
    <property type="component" value="Unassembled WGS sequence"/>
</dbReference>
<dbReference type="InterPro" id="IPR002716">
    <property type="entry name" value="PIN_dom"/>
</dbReference>
<sequence length="142" mass="15882">MPIEDYKTIALDTMLFIYYFEAKHHFTPKIEQLLKKIEGGGIKGVTTVITLSEILVKPLTEGNIELADEYKNIINSFPNLYVLEINQQLAVLGANLKAKYNIKLPDALQMAGGLFGGAQAFVTNDKKLLKIEEIKVLTLDQL</sequence>